<dbReference type="InterPro" id="IPR000515">
    <property type="entry name" value="MetI-like"/>
</dbReference>
<keyword evidence="6 7" id="KW-0472">Membrane</keyword>
<evidence type="ECO:0000256" key="4">
    <source>
        <dbReference type="ARBA" id="ARBA00022692"/>
    </source>
</evidence>
<comment type="caution">
    <text evidence="9">The sequence shown here is derived from an EMBL/GenBank/DDBJ whole genome shotgun (WGS) entry which is preliminary data.</text>
</comment>
<dbReference type="PROSITE" id="PS50928">
    <property type="entry name" value="ABC_TM1"/>
    <property type="match status" value="1"/>
</dbReference>
<dbReference type="GO" id="GO:0055085">
    <property type="term" value="P:transmembrane transport"/>
    <property type="evidence" value="ECO:0007669"/>
    <property type="project" value="InterPro"/>
</dbReference>
<evidence type="ECO:0000313" key="9">
    <source>
        <dbReference type="EMBL" id="PXW63496.1"/>
    </source>
</evidence>
<keyword evidence="9" id="KW-0762">Sugar transport</keyword>
<feature type="transmembrane region" description="Helical" evidence="7">
    <location>
        <begin position="33"/>
        <end position="60"/>
    </location>
</feature>
<dbReference type="EMBL" id="QJJK01000002">
    <property type="protein sequence ID" value="PXW63496.1"/>
    <property type="molecule type" value="Genomic_DNA"/>
</dbReference>
<proteinExistence type="inferred from homology"/>
<dbReference type="PANTHER" id="PTHR30193">
    <property type="entry name" value="ABC TRANSPORTER PERMEASE PROTEIN"/>
    <property type="match status" value="1"/>
</dbReference>
<dbReference type="Pfam" id="PF00528">
    <property type="entry name" value="BPD_transp_1"/>
    <property type="match status" value="1"/>
</dbReference>
<feature type="transmembrane region" description="Helical" evidence="7">
    <location>
        <begin position="88"/>
        <end position="117"/>
    </location>
</feature>
<gene>
    <name evidence="9" type="ORF">C7450_102412</name>
</gene>
<feature type="transmembrane region" description="Helical" evidence="7">
    <location>
        <begin position="288"/>
        <end position="308"/>
    </location>
</feature>
<dbReference type="AlphaFoldDB" id="A0A2V3UDX5"/>
<comment type="subcellular location">
    <subcellularLocation>
        <location evidence="1 7">Cell membrane</location>
        <topology evidence="1 7">Multi-pass membrane protein</topology>
    </subcellularLocation>
</comment>
<accession>A0A2V3UDX5</accession>
<dbReference type="Proteomes" id="UP000248021">
    <property type="component" value="Unassembled WGS sequence"/>
</dbReference>
<dbReference type="InterPro" id="IPR051393">
    <property type="entry name" value="ABC_transporter_permease"/>
</dbReference>
<keyword evidence="5 7" id="KW-1133">Transmembrane helix</keyword>
<comment type="similarity">
    <text evidence="7">Belongs to the binding-protein-dependent transport system permease family.</text>
</comment>
<reference evidence="9 10" key="1">
    <citation type="submission" date="2018-05" db="EMBL/GenBank/DDBJ databases">
        <title>Genomic Encyclopedia of Type Strains, Phase IV (KMG-IV): sequencing the most valuable type-strain genomes for metagenomic binning, comparative biology and taxonomic classification.</title>
        <authorList>
            <person name="Goeker M."/>
        </authorList>
    </citation>
    <scope>NUCLEOTIDE SEQUENCE [LARGE SCALE GENOMIC DNA]</scope>
    <source>
        <strain evidence="9 10">DSM 6462</strain>
    </source>
</reference>
<feature type="transmembrane region" description="Helical" evidence="7">
    <location>
        <begin position="234"/>
        <end position="257"/>
    </location>
</feature>
<dbReference type="PANTHER" id="PTHR30193:SF37">
    <property type="entry name" value="INNER MEMBRANE ABC TRANSPORTER PERMEASE PROTEIN YCJO"/>
    <property type="match status" value="1"/>
</dbReference>
<dbReference type="OrthoDB" id="7939379at2"/>
<evidence type="ECO:0000256" key="7">
    <source>
        <dbReference type="RuleBase" id="RU363032"/>
    </source>
</evidence>
<evidence type="ECO:0000256" key="2">
    <source>
        <dbReference type="ARBA" id="ARBA00022448"/>
    </source>
</evidence>
<evidence type="ECO:0000259" key="8">
    <source>
        <dbReference type="PROSITE" id="PS50928"/>
    </source>
</evidence>
<evidence type="ECO:0000256" key="1">
    <source>
        <dbReference type="ARBA" id="ARBA00004651"/>
    </source>
</evidence>
<dbReference type="RefSeq" id="WP_110373634.1">
    <property type="nucleotide sequence ID" value="NZ_JAHBRY010000002.1"/>
</dbReference>
<dbReference type="InterPro" id="IPR035906">
    <property type="entry name" value="MetI-like_sf"/>
</dbReference>
<evidence type="ECO:0000256" key="3">
    <source>
        <dbReference type="ARBA" id="ARBA00022475"/>
    </source>
</evidence>
<evidence type="ECO:0000256" key="5">
    <source>
        <dbReference type="ARBA" id="ARBA00022989"/>
    </source>
</evidence>
<evidence type="ECO:0000313" key="10">
    <source>
        <dbReference type="Proteomes" id="UP000248021"/>
    </source>
</evidence>
<protein>
    <submittedName>
        <fullName evidence="9">Multiple sugar transport system permease protein</fullName>
    </submittedName>
</protein>
<evidence type="ECO:0000256" key="6">
    <source>
        <dbReference type="ARBA" id="ARBA00023136"/>
    </source>
</evidence>
<keyword evidence="2 7" id="KW-0813">Transport</keyword>
<dbReference type="CDD" id="cd06261">
    <property type="entry name" value="TM_PBP2"/>
    <property type="match status" value="1"/>
</dbReference>
<sequence>MALPETADYWGSRPPQPLVMPRRRRPLLSADEIRAYGFVAPLVVLEILFVVTPLVIGFYYSLHRVDYFELTSFRGFDNYWRVLTSPMVLASLAATAIFAIGALILTLSVGLSLALYLEQDTRWNIFARAAALVPYVISMLVGSLLLRWIFSTDSGLVAAALGPFGLGDTTILADPTAAMGALIFNAGWRDSAFAMILLLAGLKSIPPQLHAAARVDGASAWYRFRHVTLPLMRIPILIAVVRLLIHFVNVLTFALVLTGGGPNGATQTMGLAMYRLGFLDARIGEANALAILVFLFNIVLIAINVVLFSERRRAAP</sequence>
<feature type="domain" description="ABC transmembrane type-1" evidence="8">
    <location>
        <begin position="92"/>
        <end position="304"/>
    </location>
</feature>
<feature type="transmembrane region" description="Helical" evidence="7">
    <location>
        <begin position="170"/>
        <end position="188"/>
    </location>
</feature>
<dbReference type="SUPFAM" id="SSF161098">
    <property type="entry name" value="MetI-like"/>
    <property type="match status" value="1"/>
</dbReference>
<feature type="transmembrane region" description="Helical" evidence="7">
    <location>
        <begin position="129"/>
        <end position="150"/>
    </location>
</feature>
<organism evidence="9 10">
    <name type="scientific">Chelatococcus asaccharovorans</name>
    <dbReference type="NCBI Taxonomy" id="28210"/>
    <lineage>
        <taxon>Bacteria</taxon>
        <taxon>Pseudomonadati</taxon>
        <taxon>Pseudomonadota</taxon>
        <taxon>Alphaproteobacteria</taxon>
        <taxon>Hyphomicrobiales</taxon>
        <taxon>Chelatococcaceae</taxon>
        <taxon>Chelatococcus</taxon>
    </lineage>
</organism>
<dbReference type="Gene3D" id="1.10.3720.10">
    <property type="entry name" value="MetI-like"/>
    <property type="match status" value="1"/>
</dbReference>
<keyword evidence="10" id="KW-1185">Reference proteome</keyword>
<name>A0A2V3UDX5_9HYPH</name>
<dbReference type="GO" id="GO:0005886">
    <property type="term" value="C:plasma membrane"/>
    <property type="evidence" value="ECO:0007669"/>
    <property type="project" value="UniProtKB-SubCell"/>
</dbReference>
<keyword evidence="4 7" id="KW-0812">Transmembrane</keyword>
<keyword evidence="3" id="KW-1003">Cell membrane</keyword>